<dbReference type="Proteomes" id="UP000214666">
    <property type="component" value="Chromosome"/>
</dbReference>
<evidence type="ECO:0000313" key="1">
    <source>
        <dbReference type="EMBL" id="ASR48811.1"/>
    </source>
</evidence>
<dbReference type="AlphaFoldDB" id="A0A222WST8"/>
<dbReference type="KEGG" id="pkb:B4V02_19975"/>
<accession>A0A222WST8</accession>
<sequence>MEHMDEQIADMINAARKEQQGASGLPKSDLHNYIESESSLELHPLMMLDGERIAFAERPLLNDKISIWLPRTFTEMGEREIELKYPSSYRPPLILTDPTGEINFSFNLTASELTDEELEAFTSEMIYILHHTQKLTEWYADGVCKVYGRRVGYCEFMTPALNTRLYNLTFFTALEGQALICSFNCTEERMDTWRPVAQRMMTTLKILPSEAEGGEAWSR</sequence>
<organism evidence="1 2">
    <name type="scientific">Paenibacillus kribbensis</name>
    <dbReference type="NCBI Taxonomy" id="172713"/>
    <lineage>
        <taxon>Bacteria</taxon>
        <taxon>Bacillati</taxon>
        <taxon>Bacillota</taxon>
        <taxon>Bacilli</taxon>
        <taxon>Bacillales</taxon>
        <taxon>Paenibacillaceae</taxon>
        <taxon>Paenibacillus</taxon>
    </lineage>
</organism>
<proteinExistence type="predicted"/>
<dbReference type="OrthoDB" id="249246at2"/>
<dbReference type="EMBL" id="CP020028">
    <property type="protein sequence ID" value="ASR48811.1"/>
    <property type="molecule type" value="Genomic_DNA"/>
</dbReference>
<evidence type="ECO:0008006" key="3">
    <source>
        <dbReference type="Google" id="ProtNLM"/>
    </source>
</evidence>
<protein>
    <recommendedName>
        <fullName evidence="3">DUF1795 domain-containing protein</fullName>
    </recommendedName>
</protein>
<name>A0A222WST8_9BACL</name>
<keyword evidence="2" id="KW-1185">Reference proteome</keyword>
<dbReference type="RefSeq" id="WP_094156107.1">
    <property type="nucleotide sequence ID" value="NZ_CP020028.1"/>
</dbReference>
<evidence type="ECO:0000313" key="2">
    <source>
        <dbReference type="Proteomes" id="UP000214666"/>
    </source>
</evidence>
<gene>
    <name evidence="1" type="ORF">B4V02_19975</name>
</gene>
<reference evidence="1 2" key="1">
    <citation type="submission" date="2017-03" db="EMBL/GenBank/DDBJ databases">
        <title>Complete genome sequence of Paenibacillus Kribbensis producing bioflocculants.</title>
        <authorList>
            <person name="Lee H.-G."/>
            <person name="Oh H.-M."/>
        </authorList>
    </citation>
    <scope>NUCLEOTIDE SEQUENCE [LARGE SCALE GENOMIC DNA]</scope>
    <source>
        <strain evidence="1 2">AM49</strain>
    </source>
</reference>
<dbReference type="STRING" id="172713.GCA_001705305_03433"/>
<dbReference type="Gene3D" id="3.40.1000.10">
    <property type="entry name" value="Mog1/PsbP, alpha/beta/alpha sandwich"/>
    <property type="match status" value="1"/>
</dbReference>